<dbReference type="PRINTS" id="PR00080">
    <property type="entry name" value="SDRFAMILY"/>
</dbReference>
<organism evidence="5">
    <name type="scientific">uncultured Actinomycetospora sp</name>
    <dbReference type="NCBI Taxonomy" id="1135996"/>
    <lineage>
        <taxon>Bacteria</taxon>
        <taxon>Bacillati</taxon>
        <taxon>Actinomycetota</taxon>
        <taxon>Actinomycetes</taxon>
        <taxon>Pseudonocardiales</taxon>
        <taxon>Pseudonocardiaceae</taxon>
        <taxon>Actinomycetospora</taxon>
        <taxon>environmental samples</taxon>
    </lineage>
</organism>
<name>A0A6J4IA43_9PSEU</name>
<evidence type="ECO:0000256" key="3">
    <source>
        <dbReference type="RuleBase" id="RU000363"/>
    </source>
</evidence>
<evidence type="ECO:0000313" key="5">
    <source>
        <dbReference type="EMBL" id="CAA9246358.1"/>
    </source>
</evidence>
<dbReference type="GO" id="GO:0016491">
    <property type="term" value="F:oxidoreductase activity"/>
    <property type="evidence" value="ECO:0007669"/>
    <property type="project" value="UniProtKB-KW"/>
</dbReference>
<comment type="similarity">
    <text evidence="1 3">Belongs to the short-chain dehydrogenases/reductases (SDR) family.</text>
</comment>
<dbReference type="CDD" id="cd05233">
    <property type="entry name" value="SDR_c"/>
    <property type="match status" value="1"/>
</dbReference>
<feature type="domain" description="Ketoreductase" evidence="4">
    <location>
        <begin position="24"/>
        <end position="213"/>
    </location>
</feature>
<protein>
    <recommendedName>
        <fullName evidence="4">Ketoreductase domain-containing protein</fullName>
    </recommendedName>
</protein>
<dbReference type="InterPro" id="IPR057326">
    <property type="entry name" value="KR_dom"/>
</dbReference>
<dbReference type="GO" id="GO:0016020">
    <property type="term" value="C:membrane"/>
    <property type="evidence" value="ECO:0007669"/>
    <property type="project" value="TreeGrafter"/>
</dbReference>
<gene>
    <name evidence="5" type="ORF">AVDCRST_MAG54-1772</name>
</gene>
<dbReference type="EMBL" id="CADCTH010000237">
    <property type="protein sequence ID" value="CAA9246358.1"/>
    <property type="molecule type" value="Genomic_DNA"/>
</dbReference>
<dbReference type="SUPFAM" id="SSF51735">
    <property type="entry name" value="NAD(P)-binding Rossmann-fold domains"/>
    <property type="match status" value="1"/>
</dbReference>
<dbReference type="PANTHER" id="PTHR44196">
    <property type="entry name" value="DEHYDROGENASE/REDUCTASE SDR FAMILY MEMBER 7B"/>
    <property type="match status" value="1"/>
</dbReference>
<dbReference type="PROSITE" id="PS00061">
    <property type="entry name" value="ADH_SHORT"/>
    <property type="match status" value="1"/>
</dbReference>
<dbReference type="InterPro" id="IPR002347">
    <property type="entry name" value="SDR_fam"/>
</dbReference>
<evidence type="ECO:0000259" key="4">
    <source>
        <dbReference type="SMART" id="SM00822"/>
    </source>
</evidence>
<dbReference type="PANTHER" id="PTHR44196:SF2">
    <property type="entry name" value="SHORT-CHAIN DEHYDROGENASE-RELATED"/>
    <property type="match status" value="1"/>
</dbReference>
<dbReference type="InterPro" id="IPR036291">
    <property type="entry name" value="NAD(P)-bd_dom_sf"/>
</dbReference>
<sequence>MCCAPGSSAGYCSAMPLPPPGPDAHVLVTGASSGIGAAIARSLATRGYPVLLVARRADALAELAGELRGLSGLTAEVHAADLGTDDGLATIREIVLGDARLAGLVNAAGSGVTGRVADLADDPDRRAALDGLVRLNVLALHDLTVAALAAFTPRVQRGGHAAAILNVSSITAFQPLPGTASYAASKAFVQSFSEAVHTELAGTGITLTTLSPGLTRTGFADAAGTDAFDEAPDLVVGEAADVAEAGVAAMAAGNRTVTPGLVNQLSALGGRLAPRSLLLPAIDRAMDAFGS</sequence>
<evidence type="ECO:0000256" key="1">
    <source>
        <dbReference type="ARBA" id="ARBA00006484"/>
    </source>
</evidence>
<evidence type="ECO:0000256" key="2">
    <source>
        <dbReference type="ARBA" id="ARBA00023002"/>
    </source>
</evidence>
<reference evidence="5" key="1">
    <citation type="submission" date="2020-02" db="EMBL/GenBank/DDBJ databases">
        <authorList>
            <person name="Meier V. D."/>
        </authorList>
    </citation>
    <scope>NUCLEOTIDE SEQUENCE</scope>
    <source>
        <strain evidence="5">AVDCRST_MAG54</strain>
    </source>
</reference>
<dbReference type="AlphaFoldDB" id="A0A6J4IA43"/>
<keyword evidence="2" id="KW-0560">Oxidoreductase</keyword>
<accession>A0A6J4IA43</accession>
<dbReference type="InterPro" id="IPR020904">
    <property type="entry name" value="Sc_DH/Rdtase_CS"/>
</dbReference>
<proteinExistence type="inferred from homology"/>
<dbReference type="PRINTS" id="PR00081">
    <property type="entry name" value="GDHRDH"/>
</dbReference>
<dbReference type="Pfam" id="PF00106">
    <property type="entry name" value="adh_short"/>
    <property type="match status" value="1"/>
</dbReference>
<dbReference type="SMART" id="SM00822">
    <property type="entry name" value="PKS_KR"/>
    <property type="match status" value="1"/>
</dbReference>
<dbReference type="PIRSF" id="PIRSF000126">
    <property type="entry name" value="11-beta-HSD1"/>
    <property type="match status" value="1"/>
</dbReference>
<dbReference type="Gene3D" id="3.40.50.720">
    <property type="entry name" value="NAD(P)-binding Rossmann-like Domain"/>
    <property type="match status" value="1"/>
</dbReference>